<evidence type="ECO:0000313" key="1">
    <source>
        <dbReference type="EMBL" id="SUA20668.1"/>
    </source>
</evidence>
<organism evidence="1">
    <name type="scientific">Neisseria gonorrhoeae</name>
    <dbReference type="NCBI Taxonomy" id="485"/>
    <lineage>
        <taxon>Bacteria</taxon>
        <taxon>Pseudomonadati</taxon>
        <taxon>Pseudomonadota</taxon>
        <taxon>Betaproteobacteria</taxon>
        <taxon>Neisseriales</taxon>
        <taxon>Neisseriaceae</taxon>
        <taxon>Neisseria</taxon>
    </lineage>
</organism>
<protein>
    <submittedName>
        <fullName evidence="1">Uncharacterized protein</fullName>
    </submittedName>
</protein>
<dbReference type="AlphaFoldDB" id="A0A378VWQ5"/>
<sequence>MPSETLSGFRRHIVWKGKSVFCQFQVNAGNVLFAVVGFNCFAVAGSNGFDGGQGVACLFKLFDGEVKVFGSVFECKGRGNSRFAHSDFLFET</sequence>
<accession>A0A378VWQ5</accession>
<name>A0A378VWQ5_NEIGO</name>
<dbReference type="EMBL" id="UGRI01000001">
    <property type="protein sequence ID" value="SUA20668.1"/>
    <property type="molecule type" value="Genomic_DNA"/>
</dbReference>
<reference evidence="1" key="1">
    <citation type="submission" date="2018-06" db="EMBL/GenBank/DDBJ databases">
        <authorList>
            <consortium name="Pathogen Informatics"/>
            <person name="Doyle S."/>
        </authorList>
    </citation>
    <scope>NUCLEOTIDE SEQUENCE [LARGE SCALE GENOMIC DNA]</scope>
    <source>
        <strain evidence="1">NCTC11421</strain>
    </source>
</reference>
<proteinExistence type="predicted"/>
<gene>
    <name evidence="1" type="ORF">NCTC11421_00766</name>
</gene>